<evidence type="ECO:0000256" key="3">
    <source>
        <dbReference type="ARBA" id="ARBA00022475"/>
    </source>
</evidence>
<evidence type="ECO:0000256" key="10">
    <source>
        <dbReference type="ARBA" id="ARBA00022984"/>
    </source>
</evidence>
<dbReference type="Gene3D" id="3.40.710.10">
    <property type="entry name" value="DD-peptidase/beta-lactamase superfamily"/>
    <property type="match status" value="1"/>
</dbReference>
<gene>
    <name evidence="17" type="primary">mrdA</name>
    <name evidence="17" type="ORF">D1224_13495</name>
</gene>
<dbReference type="InterPro" id="IPR012338">
    <property type="entry name" value="Beta-lactam/transpept-like"/>
</dbReference>
<keyword evidence="18" id="KW-1185">Reference proteome</keyword>
<dbReference type="Pfam" id="PF00905">
    <property type="entry name" value="Transpeptidase"/>
    <property type="match status" value="1"/>
</dbReference>
<evidence type="ECO:0000256" key="2">
    <source>
        <dbReference type="ARBA" id="ARBA00004236"/>
    </source>
</evidence>
<evidence type="ECO:0000256" key="12">
    <source>
        <dbReference type="ARBA" id="ARBA00023136"/>
    </source>
</evidence>
<keyword evidence="12" id="KW-0472">Membrane</keyword>
<evidence type="ECO:0000256" key="13">
    <source>
        <dbReference type="ARBA" id="ARBA00023316"/>
    </source>
</evidence>
<evidence type="ECO:0000259" key="16">
    <source>
        <dbReference type="Pfam" id="PF03717"/>
    </source>
</evidence>
<dbReference type="AlphaFoldDB" id="A0A399QUU2"/>
<dbReference type="PANTHER" id="PTHR30627:SF2">
    <property type="entry name" value="PEPTIDOGLYCAN D,D-TRANSPEPTIDASE MRDA"/>
    <property type="match status" value="1"/>
</dbReference>
<dbReference type="PANTHER" id="PTHR30627">
    <property type="entry name" value="PEPTIDOGLYCAN D,D-TRANSPEPTIDASE"/>
    <property type="match status" value="1"/>
</dbReference>
<evidence type="ECO:0000256" key="4">
    <source>
        <dbReference type="ARBA" id="ARBA00022519"/>
    </source>
</evidence>
<dbReference type="InterPro" id="IPR017790">
    <property type="entry name" value="Penicillin-binding_protein_2"/>
</dbReference>
<dbReference type="InterPro" id="IPR001460">
    <property type="entry name" value="PCN-bd_Tpept"/>
</dbReference>
<dbReference type="GO" id="GO:0006508">
    <property type="term" value="P:proteolysis"/>
    <property type="evidence" value="ECO:0007669"/>
    <property type="project" value="UniProtKB-KW"/>
</dbReference>
<keyword evidence="5" id="KW-0121">Carboxypeptidase</keyword>
<dbReference type="InterPro" id="IPR005311">
    <property type="entry name" value="PBP_dimer"/>
</dbReference>
<dbReference type="GO" id="GO:0009002">
    <property type="term" value="F:serine-type D-Ala-D-Ala carboxypeptidase activity"/>
    <property type="evidence" value="ECO:0007669"/>
    <property type="project" value="InterPro"/>
</dbReference>
<dbReference type="GO" id="GO:0008658">
    <property type="term" value="F:penicillin binding"/>
    <property type="evidence" value="ECO:0007669"/>
    <property type="project" value="InterPro"/>
</dbReference>
<evidence type="ECO:0000256" key="8">
    <source>
        <dbReference type="ARBA" id="ARBA00022801"/>
    </source>
</evidence>
<evidence type="ECO:0000256" key="1">
    <source>
        <dbReference type="ARBA" id="ARBA00004167"/>
    </source>
</evidence>
<dbReference type="Gene3D" id="3.90.1310.10">
    <property type="entry name" value="Penicillin-binding protein 2a (Domain 2)"/>
    <property type="match status" value="1"/>
</dbReference>
<evidence type="ECO:0000256" key="11">
    <source>
        <dbReference type="ARBA" id="ARBA00022989"/>
    </source>
</evidence>
<sequence>MSSELDFESRLNRRTIITGAAGGVLFSGLVARLVQLQLFEGERYKEIANENGVKLDLAPPIRGAIYDRFGVPLASHRQAGRVSIVREQTPDMDATLAEIARHIDLPMDERERVIQQARSQASFQSTIVKSELTYEEFARMTLLAADMPGVRADMAATRSYPRGRDFAHVLGYVAKASSDDLSRLTENASPEESSLLARLFRHPDMRTGRSGIERAAEPWLRGEPGFRRLETNAAGRVIRELESDDLAPTPGRDIGLTVDAELQRAAIDRFGDESGAAVVLDIETGAILAFVSTPAFDPNDFVNGISYADYNALRENDRSPLYHKAYDGTYPPGSTFKMVVATAALEAGINPDQRVYCNGYYRFGNRTWHCWKRGGHGNVDMHWAMKGSCDVYFYDIARKIGVEHLADVSRRFGFGQVWDLGLTGGRGGTVPDDAWKRAALGEPWYEGETLNYGIGQGYLSASPLQLALMSARIAAKGRLIEPYIIGEGPRPDKPIPYAEPLDPDHMQRMMDGMYGVTSEAGGTAWRSGDLGLGGPRLAGKTGTAQVRRISEAERRSGVLKGDEIDRRLRDHALFVAYAPADDPKYAISVVVEHGEGGSSTAAPVARDILATAIRRDSRAAARWQQTASASGSGNGGGNP</sequence>
<dbReference type="OrthoDB" id="9766847at2"/>
<accession>A0A399QUU2</accession>
<dbReference type="InterPro" id="IPR050515">
    <property type="entry name" value="Beta-lactam/transpept"/>
</dbReference>
<dbReference type="SUPFAM" id="SSF56519">
    <property type="entry name" value="Penicillin binding protein dimerisation domain"/>
    <property type="match status" value="1"/>
</dbReference>
<name>A0A399QUU2_9PROT</name>
<feature type="domain" description="Penicillin-binding protein dimerisation" evidence="16">
    <location>
        <begin position="59"/>
        <end position="241"/>
    </location>
</feature>
<dbReference type="SUPFAM" id="SSF56601">
    <property type="entry name" value="beta-lactamase/transpeptidase-like"/>
    <property type="match status" value="1"/>
</dbReference>
<evidence type="ECO:0000259" key="15">
    <source>
        <dbReference type="Pfam" id="PF00905"/>
    </source>
</evidence>
<feature type="domain" description="Penicillin-binding protein transpeptidase" evidence="15">
    <location>
        <begin position="275"/>
        <end position="609"/>
    </location>
</feature>
<evidence type="ECO:0000256" key="5">
    <source>
        <dbReference type="ARBA" id="ARBA00022645"/>
    </source>
</evidence>
<dbReference type="InterPro" id="IPR036138">
    <property type="entry name" value="PBP_dimer_sf"/>
</dbReference>
<protein>
    <submittedName>
        <fullName evidence="17">Penicillin-binding protein 2</fullName>
    </submittedName>
</protein>
<evidence type="ECO:0000313" key="17">
    <source>
        <dbReference type="EMBL" id="RIJ21327.1"/>
    </source>
</evidence>
<dbReference type="GO" id="GO:0071555">
    <property type="term" value="P:cell wall organization"/>
    <property type="evidence" value="ECO:0007669"/>
    <property type="project" value="UniProtKB-KW"/>
</dbReference>
<evidence type="ECO:0000256" key="6">
    <source>
        <dbReference type="ARBA" id="ARBA00022670"/>
    </source>
</evidence>
<proteinExistence type="predicted"/>
<dbReference type="RefSeq" id="WP_119380479.1">
    <property type="nucleotide sequence ID" value="NZ_QWGB01000009.1"/>
</dbReference>
<dbReference type="EMBL" id="QWGB01000009">
    <property type="protein sequence ID" value="RIJ21327.1"/>
    <property type="molecule type" value="Genomic_DNA"/>
</dbReference>
<comment type="subcellular location">
    <subcellularLocation>
        <location evidence="2">Cell membrane</location>
    </subcellularLocation>
    <subcellularLocation>
        <location evidence="1">Membrane</location>
        <topology evidence="1">Single-pass membrane protein</topology>
    </subcellularLocation>
</comment>
<dbReference type="Pfam" id="PF03717">
    <property type="entry name" value="PBP_dimer"/>
    <property type="match status" value="1"/>
</dbReference>
<keyword evidence="8" id="KW-0378">Hydrolase</keyword>
<keyword evidence="11" id="KW-1133">Transmembrane helix</keyword>
<dbReference type="GO" id="GO:0008360">
    <property type="term" value="P:regulation of cell shape"/>
    <property type="evidence" value="ECO:0007669"/>
    <property type="project" value="UniProtKB-KW"/>
</dbReference>
<feature type="region of interest" description="Disordered" evidence="14">
    <location>
        <begin position="620"/>
        <end position="639"/>
    </location>
</feature>
<comment type="caution">
    <text evidence="17">The sequence shown here is derived from an EMBL/GenBank/DDBJ whole genome shotgun (WGS) entry which is preliminary data.</text>
</comment>
<keyword evidence="7" id="KW-0812">Transmembrane</keyword>
<dbReference type="GO" id="GO:0005886">
    <property type="term" value="C:plasma membrane"/>
    <property type="evidence" value="ECO:0007669"/>
    <property type="project" value="UniProtKB-SubCell"/>
</dbReference>
<evidence type="ECO:0000256" key="9">
    <source>
        <dbReference type="ARBA" id="ARBA00022960"/>
    </source>
</evidence>
<keyword evidence="6" id="KW-0645">Protease</keyword>
<reference evidence="17 18" key="1">
    <citation type="submission" date="2018-08" db="EMBL/GenBank/DDBJ databases">
        <title>Henriciella mobilis sp. nov., isolated from seawater.</title>
        <authorList>
            <person name="Cheng H."/>
            <person name="Wu Y.-H."/>
            <person name="Xu X.-W."/>
            <person name="Guo L.-L."/>
        </authorList>
    </citation>
    <scope>NUCLEOTIDE SEQUENCE [LARGE SCALE GENOMIC DNA]</scope>
    <source>
        <strain evidence="17 18">CCUG66934</strain>
    </source>
</reference>
<evidence type="ECO:0000313" key="18">
    <source>
        <dbReference type="Proteomes" id="UP000265431"/>
    </source>
</evidence>
<dbReference type="GO" id="GO:0071972">
    <property type="term" value="F:peptidoglycan L,D-transpeptidase activity"/>
    <property type="evidence" value="ECO:0007669"/>
    <property type="project" value="TreeGrafter"/>
</dbReference>
<keyword evidence="9" id="KW-0133">Cell shape</keyword>
<organism evidence="17 18">
    <name type="scientific">Henriciella barbarensis</name>
    <dbReference type="NCBI Taxonomy" id="86342"/>
    <lineage>
        <taxon>Bacteria</taxon>
        <taxon>Pseudomonadati</taxon>
        <taxon>Pseudomonadota</taxon>
        <taxon>Alphaproteobacteria</taxon>
        <taxon>Hyphomonadales</taxon>
        <taxon>Hyphomonadaceae</taxon>
        <taxon>Henriciella</taxon>
    </lineage>
</organism>
<keyword evidence="10" id="KW-0573">Peptidoglycan synthesis</keyword>
<evidence type="ECO:0000256" key="7">
    <source>
        <dbReference type="ARBA" id="ARBA00022692"/>
    </source>
</evidence>
<keyword evidence="13" id="KW-0961">Cell wall biogenesis/degradation</keyword>
<evidence type="ECO:0000256" key="14">
    <source>
        <dbReference type="SAM" id="MobiDB-lite"/>
    </source>
</evidence>
<keyword evidence="3" id="KW-1003">Cell membrane</keyword>
<dbReference type="NCBIfam" id="TIGR03423">
    <property type="entry name" value="pbp2_mrdA"/>
    <property type="match status" value="1"/>
</dbReference>
<dbReference type="GO" id="GO:0009252">
    <property type="term" value="P:peptidoglycan biosynthetic process"/>
    <property type="evidence" value="ECO:0007669"/>
    <property type="project" value="UniProtKB-KW"/>
</dbReference>
<dbReference type="Proteomes" id="UP000265431">
    <property type="component" value="Unassembled WGS sequence"/>
</dbReference>
<keyword evidence="4" id="KW-0997">Cell inner membrane</keyword>